<keyword evidence="2" id="KW-0813">Transport</keyword>
<feature type="transmembrane region" description="Helical" evidence="8">
    <location>
        <begin position="192"/>
        <end position="214"/>
    </location>
</feature>
<dbReference type="Proteomes" id="UP000824094">
    <property type="component" value="Unassembled WGS sequence"/>
</dbReference>
<dbReference type="InterPro" id="IPR014743">
    <property type="entry name" value="Cl-channel_core"/>
</dbReference>
<keyword evidence="7" id="KW-0868">Chloride</keyword>
<dbReference type="GO" id="GO:0005886">
    <property type="term" value="C:plasma membrane"/>
    <property type="evidence" value="ECO:0007669"/>
    <property type="project" value="TreeGrafter"/>
</dbReference>
<proteinExistence type="predicted"/>
<evidence type="ECO:0000256" key="2">
    <source>
        <dbReference type="ARBA" id="ARBA00022448"/>
    </source>
</evidence>
<feature type="transmembrane region" description="Helical" evidence="8">
    <location>
        <begin position="108"/>
        <end position="128"/>
    </location>
</feature>
<keyword evidence="3 8" id="KW-0812">Transmembrane</keyword>
<feature type="transmembrane region" description="Helical" evidence="8">
    <location>
        <begin position="156"/>
        <end position="180"/>
    </location>
</feature>
<accession>A0A9D1SI31</accession>
<evidence type="ECO:0000256" key="1">
    <source>
        <dbReference type="ARBA" id="ARBA00004141"/>
    </source>
</evidence>
<evidence type="ECO:0000256" key="4">
    <source>
        <dbReference type="ARBA" id="ARBA00022989"/>
    </source>
</evidence>
<evidence type="ECO:0000256" key="5">
    <source>
        <dbReference type="ARBA" id="ARBA00023065"/>
    </source>
</evidence>
<reference evidence="9" key="1">
    <citation type="submission" date="2020-10" db="EMBL/GenBank/DDBJ databases">
        <authorList>
            <person name="Gilroy R."/>
        </authorList>
    </citation>
    <scope>NUCLEOTIDE SEQUENCE</scope>
    <source>
        <strain evidence="9">18911</strain>
    </source>
</reference>
<keyword evidence="6 8" id="KW-0472">Membrane</keyword>
<sequence>MKIAIVPKKIAVVSYPGLVIRSFLAGLISGAAVSVFIHAAEKLAETGLQIYSAVREEPIWLLLALPMAAALGLLSYLLLRLDPDVAGSGIPNAEGAIRGMRRLNRLRVAAGTVLGGLITLFGGLSLGLEGPSVAIGAAIGYAVTDWTGSNDRYDPFVAMGGAGAGFAAAFHAPIAGALFALEEFKSGFGASLTAAVTTSVLGGTLSYTLLSLALGGG</sequence>
<organism evidence="9 10">
    <name type="scientific">Candidatus Stercoripulliclostridium merdigallinarum</name>
    <dbReference type="NCBI Taxonomy" id="2840951"/>
    <lineage>
        <taxon>Bacteria</taxon>
        <taxon>Bacillati</taxon>
        <taxon>Bacillota</taxon>
        <taxon>Clostridia</taxon>
        <taxon>Eubacteriales</taxon>
        <taxon>Candidatus Stercoripulliclostridium</taxon>
    </lineage>
</organism>
<keyword evidence="4 8" id="KW-1133">Transmembrane helix</keyword>
<keyword evidence="5" id="KW-0406">Ion transport</keyword>
<feature type="transmembrane region" description="Helical" evidence="8">
    <location>
        <begin position="59"/>
        <end position="79"/>
    </location>
</feature>
<feature type="transmembrane region" description="Helical" evidence="8">
    <location>
        <begin position="12"/>
        <end position="39"/>
    </location>
</feature>
<dbReference type="PRINTS" id="PR00762">
    <property type="entry name" value="CLCHANNEL"/>
</dbReference>
<dbReference type="PANTHER" id="PTHR45711:SF6">
    <property type="entry name" value="CHLORIDE CHANNEL PROTEIN"/>
    <property type="match status" value="1"/>
</dbReference>
<dbReference type="InterPro" id="IPR001807">
    <property type="entry name" value="ClC"/>
</dbReference>
<reference evidence="9" key="2">
    <citation type="journal article" date="2021" name="PeerJ">
        <title>Extensive microbial diversity within the chicken gut microbiome revealed by metagenomics and culture.</title>
        <authorList>
            <person name="Gilroy R."/>
            <person name="Ravi A."/>
            <person name="Getino M."/>
            <person name="Pursley I."/>
            <person name="Horton D.L."/>
            <person name="Alikhan N.F."/>
            <person name="Baker D."/>
            <person name="Gharbi K."/>
            <person name="Hall N."/>
            <person name="Watson M."/>
            <person name="Adriaenssens E.M."/>
            <person name="Foster-Nyarko E."/>
            <person name="Jarju S."/>
            <person name="Secka A."/>
            <person name="Antonio M."/>
            <person name="Oren A."/>
            <person name="Chaudhuri R.R."/>
            <person name="La Ragione R."/>
            <person name="Hildebrand F."/>
            <person name="Pallen M.J."/>
        </authorList>
    </citation>
    <scope>NUCLEOTIDE SEQUENCE</scope>
    <source>
        <strain evidence="9">18911</strain>
    </source>
</reference>
<evidence type="ECO:0000256" key="8">
    <source>
        <dbReference type="SAM" id="Phobius"/>
    </source>
</evidence>
<protein>
    <submittedName>
        <fullName evidence="9">Chloride channel protein</fullName>
    </submittedName>
</protein>
<dbReference type="Gene3D" id="1.10.3080.10">
    <property type="entry name" value="Clc chloride channel"/>
    <property type="match status" value="1"/>
</dbReference>
<comment type="subcellular location">
    <subcellularLocation>
        <location evidence="1">Membrane</location>
        <topology evidence="1">Multi-pass membrane protein</topology>
    </subcellularLocation>
</comment>
<name>A0A9D1SI31_9FIRM</name>
<comment type="caution">
    <text evidence="9">The sequence shown here is derived from an EMBL/GenBank/DDBJ whole genome shotgun (WGS) entry which is preliminary data.</text>
</comment>
<dbReference type="AlphaFoldDB" id="A0A9D1SI31"/>
<dbReference type="SUPFAM" id="SSF81340">
    <property type="entry name" value="Clc chloride channel"/>
    <property type="match status" value="1"/>
</dbReference>
<evidence type="ECO:0000313" key="9">
    <source>
        <dbReference type="EMBL" id="HIU60442.1"/>
    </source>
</evidence>
<evidence type="ECO:0000256" key="3">
    <source>
        <dbReference type="ARBA" id="ARBA00022692"/>
    </source>
</evidence>
<dbReference type="GO" id="GO:0005247">
    <property type="term" value="F:voltage-gated chloride channel activity"/>
    <property type="evidence" value="ECO:0007669"/>
    <property type="project" value="TreeGrafter"/>
</dbReference>
<evidence type="ECO:0000313" key="10">
    <source>
        <dbReference type="Proteomes" id="UP000824094"/>
    </source>
</evidence>
<dbReference type="Pfam" id="PF00654">
    <property type="entry name" value="Voltage_CLC"/>
    <property type="match status" value="1"/>
</dbReference>
<feature type="non-terminal residue" evidence="9">
    <location>
        <position position="217"/>
    </location>
</feature>
<evidence type="ECO:0000256" key="7">
    <source>
        <dbReference type="ARBA" id="ARBA00023214"/>
    </source>
</evidence>
<gene>
    <name evidence="9" type="ORF">IAB05_03500</name>
</gene>
<dbReference type="PANTHER" id="PTHR45711">
    <property type="entry name" value="CHLORIDE CHANNEL PROTEIN"/>
    <property type="match status" value="1"/>
</dbReference>
<dbReference type="EMBL" id="DVNF01000102">
    <property type="protein sequence ID" value="HIU60442.1"/>
    <property type="molecule type" value="Genomic_DNA"/>
</dbReference>
<evidence type="ECO:0000256" key="6">
    <source>
        <dbReference type="ARBA" id="ARBA00023136"/>
    </source>
</evidence>